<evidence type="ECO:0000256" key="1">
    <source>
        <dbReference type="SAM" id="MobiDB-lite"/>
    </source>
</evidence>
<keyword evidence="3" id="KW-1185">Reference proteome</keyword>
<dbReference type="AlphaFoldDB" id="A0A183AFI5"/>
<dbReference type="OrthoDB" id="6283029at2759"/>
<reference evidence="2 3" key="2">
    <citation type="submission" date="2018-11" db="EMBL/GenBank/DDBJ databases">
        <authorList>
            <consortium name="Pathogen Informatics"/>
        </authorList>
    </citation>
    <scope>NUCLEOTIDE SEQUENCE [LARGE SCALE GENOMIC DNA]</scope>
    <source>
        <strain evidence="2 3">Egypt</strain>
    </source>
</reference>
<proteinExistence type="predicted"/>
<organism evidence="4">
    <name type="scientific">Echinostoma caproni</name>
    <dbReference type="NCBI Taxonomy" id="27848"/>
    <lineage>
        <taxon>Eukaryota</taxon>
        <taxon>Metazoa</taxon>
        <taxon>Spiralia</taxon>
        <taxon>Lophotrochozoa</taxon>
        <taxon>Platyhelminthes</taxon>
        <taxon>Trematoda</taxon>
        <taxon>Digenea</taxon>
        <taxon>Plagiorchiida</taxon>
        <taxon>Echinostomata</taxon>
        <taxon>Echinostomatoidea</taxon>
        <taxon>Echinostomatidae</taxon>
        <taxon>Echinostoma</taxon>
    </lineage>
</organism>
<accession>A0A183AFI5</accession>
<dbReference type="WBParaSite" id="ECPE_0000573301-mRNA-1">
    <property type="protein sequence ID" value="ECPE_0000573301-mRNA-1"/>
    <property type="gene ID" value="ECPE_0000573301"/>
</dbReference>
<evidence type="ECO:0000313" key="4">
    <source>
        <dbReference type="WBParaSite" id="ECPE_0000573301-mRNA-1"/>
    </source>
</evidence>
<dbReference type="EMBL" id="UZAN01042595">
    <property type="protein sequence ID" value="VDP76361.1"/>
    <property type="molecule type" value="Genomic_DNA"/>
</dbReference>
<evidence type="ECO:0000313" key="3">
    <source>
        <dbReference type="Proteomes" id="UP000272942"/>
    </source>
</evidence>
<feature type="region of interest" description="Disordered" evidence="1">
    <location>
        <begin position="1"/>
        <end position="37"/>
    </location>
</feature>
<gene>
    <name evidence="2" type="ORF">ECPE_LOCUS5722</name>
</gene>
<name>A0A183AFI5_9TREM</name>
<dbReference type="Proteomes" id="UP000272942">
    <property type="component" value="Unassembled WGS sequence"/>
</dbReference>
<reference evidence="4" key="1">
    <citation type="submission" date="2016-06" db="UniProtKB">
        <authorList>
            <consortium name="WormBaseParasite"/>
        </authorList>
    </citation>
    <scope>IDENTIFICATION</scope>
</reference>
<sequence length="119" mass="13317">MLDREQGQRTRNGHHLRGLQQGHRQGAAGFPSAKPVQPRCRCDHAELAAKRPRRSEILRPGVPQGSVLGLLLFVVYVNDLPGQLCSPSLMYVDDIKIWRTIKDPNDRSSLQADLNNLAQ</sequence>
<evidence type="ECO:0000313" key="2">
    <source>
        <dbReference type="EMBL" id="VDP76361.1"/>
    </source>
</evidence>
<protein>
    <submittedName>
        <fullName evidence="4">Reverse transcriptase domain-containing protein</fullName>
    </submittedName>
</protein>